<evidence type="ECO:0000313" key="2">
    <source>
        <dbReference type="EnsemblPlants" id="HORVU.MOREX.r3.7HG0664110.1"/>
    </source>
</evidence>
<reference evidence="3" key="1">
    <citation type="journal article" date="2012" name="Nature">
        <title>A physical, genetic and functional sequence assembly of the barley genome.</title>
        <authorList>
            <consortium name="The International Barley Genome Sequencing Consortium"/>
            <person name="Mayer K.F."/>
            <person name="Waugh R."/>
            <person name="Brown J.W."/>
            <person name="Schulman A."/>
            <person name="Langridge P."/>
            <person name="Platzer M."/>
            <person name="Fincher G.B."/>
            <person name="Muehlbauer G.J."/>
            <person name="Sato K."/>
            <person name="Close T.J."/>
            <person name="Wise R.P."/>
            <person name="Stein N."/>
        </authorList>
    </citation>
    <scope>NUCLEOTIDE SEQUENCE [LARGE SCALE GENOMIC DNA]</scope>
    <source>
        <strain evidence="3">cv. Morex</strain>
    </source>
</reference>
<protein>
    <recommendedName>
        <fullName evidence="4">RNase H type-1 domain-containing protein</fullName>
    </recommendedName>
</protein>
<feature type="chain" id="PRO_5035253393" description="RNase H type-1 domain-containing protein" evidence="1">
    <location>
        <begin position="26"/>
        <end position="285"/>
    </location>
</feature>
<evidence type="ECO:0000256" key="1">
    <source>
        <dbReference type="SAM" id="SignalP"/>
    </source>
</evidence>
<dbReference type="Proteomes" id="UP000011116">
    <property type="component" value="Chromosome 7H"/>
</dbReference>
<evidence type="ECO:0000313" key="3">
    <source>
        <dbReference type="Proteomes" id="UP000011116"/>
    </source>
</evidence>
<reference evidence="2" key="2">
    <citation type="submission" date="2020-10" db="EMBL/GenBank/DDBJ databases">
        <authorList>
            <person name="Scholz U."/>
            <person name="Mascher M."/>
            <person name="Fiebig A."/>
        </authorList>
    </citation>
    <scope>NUCLEOTIDE SEQUENCE [LARGE SCALE GENOMIC DNA]</scope>
    <source>
        <strain evidence="2">cv. Morex</strain>
    </source>
</reference>
<dbReference type="SMR" id="A0A8I6YT85"/>
<organism evidence="2 3">
    <name type="scientific">Hordeum vulgare subsp. vulgare</name>
    <name type="common">Domesticated barley</name>
    <dbReference type="NCBI Taxonomy" id="112509"/>
    <lineage>
        <taxon>Eukaryota</taxon>
        <taxon>Viridiplantae</taxon>
        <taxon>Streptophyta</taxon>
        <taxon>Embryophyta</taxon>
        <taxon>Tracheophyta</taxon>
        <taxon>Spermatophyta</taxon>
        <taxon>Magnoliopsida</taxon>
        <taxon>Liliopsida</taxon>
        <taxon>Poales</taxon>
        <taxon>Poaceae</taxon>
        <taxon>BOP clade</taxon>
        <taxon>Pooideae</taxon>
        <taxon>Triticodae</taxon>
        <taxon>Triticeae</taxon>
        <taxon>Hordeinae</taxon>
        <taxon>Hordeum</taxon>
    </lineage>
</organism>
<dbReference type="Gramene" id="HORVU.MOREX.r2.7HG0550930.1">
    <property type="protein sequence ID" value="HORVU.MOREX.r2.7HG0550930.1"/>
    <property type="gene ID" value="HORVU.MOREX.r2.7HG0550930"/>
</dbReference>
<evidence type="ECO:0008006" key="4">
    <source>
        <dbReference type="Google" id="ProtNLM"/>
    </source>
</evidence>
<reference evidence="2" key="3">
    <citation type="submission" date="2022-01" db="UniProtKB">
        <authorList>
            <consortium name="EnsemblPlants"/>
        </authorList>
    </citation>
    <scope>IDENTIFICATION</scope>
    <source>
        <strain evidence="2">subsp. vulgare</strain>
    </source>
</reference>
<keyword evidence="1" id="KW-0732">Signal</keyword>
<dbReference type="EnsemblPlants" id="HORVU.MOREX.r3.7HG0664110.1">
    <property type="protein sequence ID" value="HORVU.MOREX.r3.7HG0664110.1"/>
    <property type="gene ID" value="HORVU.MOREX.r3.7HG0664110"/>
</dbReference>
<proteinExistence type="predicted"/>
<name>A0A8I6YT85_HORVV</name>
<sequence length="285" mass="31181">MNSSMHMSYLIFAVVCRLRAPHISGNPPNFPDPVPRIAAMINQLSASSSSTPTATLSPQQKDVINFLITRTRPLNRTSAFSLGTHTSDFAPRGTDSNLELAFVNLSLGQPGSQQMAPQRLMQNREVLPAIDIKGKGPGLGVGQQELRVHVTCLMADDGTRGAAGLLIKKETRQFICALCFPMQSTEETVLFAAACCEGIKVALAYQPTSIVLESHLFHLVDLPLGGAHAPCRDMEELAAILDLSRCRVRHITEESNDAARRLVMRCLLTRVAEIFFDAPYWLLPT</sequence>
<feature type="signal peptide" evidence="1">
    <location>
        <begin position="1"/>
        <end position="25"/>
    </location>
</feature>
<keyword evidence="3" id="KW-1185">Reference proteome</keyword>
<dbReference type="Gramene" id="HORVU.MOREX.r3.7HG0664110.1">
    <property type="protein sequence ID" value="HORVU.MOREX.r3.7HG0664110.1"/>
    <property type="gene ID" value="HORVU.MOREX.r3.7HG0664110"/>
</dbReference>
<accession>A0A8I6YT85</accession>
<dbReference type="AlphaFoldDB" id="A0A8I6YT85"/>